<dbReference type="OrthoDB" id="6251307at2759"/>
<dbReference type="InterPro" id="IPR001079">
    <property type="entry name" value="Galectin_CRD"/>
</dbReference>
<evidence type="ECO:0000259" key="3">
    <source>
        <dbReference type="PROSITE" id="PS51304"/>
    </source>
</evidence>
<dbReference type="KEGG" id="soy:115880157"/>
<dbReference type="InParanoid" id="A0A6J2XQM9"/>
<sequence length="155" mass="17352">MAHISAIPDGIRPGLNITIRGQVQPTGEKFRVNLQTGEGRGPKDIPFHCSVRLNEGVIVRNSKSNNVWDTEARDGSLSLRPGQRFVINISVEVDKYVVSINGQFFCEYPHRIPLNQVSHLSVYGDCSVESVTFKARQPSEQRFLTTTTEYLYSAV</sequence>
<proteinExistence type="predicted"/>
<dbReference type="InterPro" id="IPR044156">
    <property type="entry name" value="Galectin-like"/>
</dbReference>
<dbReference type="PANTHER" id="PTHR11346">
    <property type="entry name" value="GALECTIN"/>
    <property type="match status" value="1"/>
</dbReference>
<dbReference type="Gene3D" id="2.60.120.200">
    <property type="match status" value="1"/>
</dbReference>
<protein>
    <recommendedName>
        <fullName evidence="2">Galectin</fullName>
    </recommendedName>
</protein>
<name>A0A6J2XQM9_SITOR</name>
<reference evidence="5" key="1">
    <citation type="submission" date="2025-08" db="UniProtKB">
        <authorList>
            <consortium name="RefSeq"/>
        </authorList>
    </citation>
    <scope>IDENTIFICATION</scope>
    <source>
        <tissue evidence="5">Gonads</tissue>
    </source>
</reference>
<dbReference type="CDD" id="cd00070">
    <property type="entry name" value="GLECT"/>
    <property type="match status" value="1"/>
</dbReference>
<dbReference type="SMART" id="SM00908">
    <property type="entry name" value="Gal-bind_lectin"/>
    <property type="match status" value="1"/>
</dbReference>
<dbReference type="PANTHER" id="PTHR11346:SF147">
    <property type="entry name" value="GALECTIN"/>
    <property type="match status" value="1"/>
</dbReference>
<keyword evidence="4" id="KW-1185">Reference proteome</keyword>
<dbReference type="GeneID" id="115880157"/>
<dbReference type="RefSeq" id="XP_030753150.1">
    <property type="nucleotide sequence ID" value="XM_030897290.1"/>
</dbReference>
<dbReference type="InterPro" id="IPR013320">
    <property type="entry name" value="ConA-like_dom_sf"/>
</dbReference>
<dbReference type="AlphaFoldDB" id="A0A6J2XQM9"/>
<evidence type="ECO:0000313" key="4">
    <source>
        <dbReference type="Proteomes" id="UP000504635"/>
    </source>
</evidence>
<evidence type="ECO:0000313" key="5">
    <source>
        <dbReference type="RefSeq" id="XP_030753150.1"/>
    </source>
</evidence>
<organism evidence="4 5">
    <name type="scientific">Sitophilus oryzae</name>
    <name type="common">Rice weevil</name>
    <name type="synonym">Curculio oryzae</name>
    <dbReference type="NCBI Taxonomy" id="7048"/>
    <lineage>
        <taxon>Eukaryota</taxon>
        <taxon>Metazoa</taxon>
        <taxon>Ecdysozoa</taxon>
        <taxon>Arthropoda</taxon>
        <taxon>Hexapoda</taxon>
        <taxon>Insecta</taxon>
        <taxon>Pterygota</taxon>
        <taxon>Neoptera</taxon>
        <taxon>Endopterygota</taxon>
        <taxon>Coleoptera</taxon>
        <taxon>Polyphaga</taxon>
        <taxon>Cucujiformia</taxon>
        <taxon>Curculionidae</taxon>
        <taxon>Dryophthorinae</taxon>
        <taxon>Sitophilus</taxon>
    </lineage>
</organism>
<keyword evidence="1 2" id="KW-0430">Lectin</keyword>
<feature type="domain" description="Galectin" evidence="3">
    <location>
        <begin position="3"/>
        <end position="134"/>
    </location>
</feature>
<accession>A0A6J2XQM9</accession>
<evidence type="ECO:0000256" key="1">
    <source>
        <dbReference type="ARBA" id="ARBA00022734"/>
    </source>
</evidence>
<gene>
    <name evidence="5" type="primary">LOC115880157</name>
</gene>
<dbReference type="GO" id="GO:0030246">
    <property type="term" value="F:carbohydrate binding"/>
    <property type="evidence" value="ECO:0007669"/>
    <property type="project" value="UniProtKB-UniRule"/>
</dbReference>
<evidence type="ECO:0000256" key="2">
    <source>
        <dbReference type="RuleBase" id="RU102079"/>
    </source>
</evidence>
<dbReference type="PROSITE" id="PS51304">
    <property type="entry name" value="GALECTIN"/>
    <property type="match status" value="1"/>
</dbReference>
<dbReference type="SMART" id="SM00276">
    <property type="entry name" value="GLECT"/>
    <property type="match status" value="1"/>
</dbReference>
<dbReference type="Proteomes" id="UP000504635">
    <property type="component" value="Unplaced"/>
</dbReference>
<dbReference type="Pfam" id="PF00337">
    <property type="entry name" value="Gal-bind_lectin"/>
    <property type="match status" value="1"/>
</dbReference>
<dbReference type="SUPFAM" id="SSF49899">
    <property type="entry name" value="Concanavalin A-like lectins/glucanases"/>
    <property type="match status" value="1"/>
</dbReference>